<dbReference type="OrthoDB" id="9797938at2"/>
<feature type="domain" description="MaoC-like" evidence="1">
    <location>
        <begin position="8"/>
        <end position="107"/>
    </location>
</feature>
<name>A0A0A0EH06_9RHOB</name>
<dbReference type="RefSeq" id="WP_043744232.1">
    <property type="nucleotide sequence ID" value="NZ_AQQX01000001.1"/>
</dbReference>
<dbReference type="AlphaFoldDB" id="A0A0A0EH06"/>
<dbReference type="EMBL" id="AQQX01000001">
    <property type="protein sequence ID" value="KGM50256.1"/>
    <property type="molecule type" value="Genomic_DNA"/>
</dbReference>
<dbReference type="InterPro" id="IPR002539">
    <property type="entry name" value="MaoC-like_dom"/>
</dbReference>
<comment type="caution">
    <text evidence="2">The sequence shown here is derived from an EMBL/GenBank/DDBJ whole genome shotgun (WGS) entry which is preliminary data.</text>
</comment>
<organism evidence="2 3">
    <name type="scientific">Pseudooceanicola atlanticus</name>
    <dbReference type="NCBI Taxonomy" id="1461694"/>
    <lineage>
        <taxon>Bacteria</taxon>
        <taxon>Pseudomonadati</taxon>
        <taxon>Pseudomonadota</taxon>
        <taxon>Alphaproteobacteria</taxon>
        <taxon>Rhodobacterales</taxon>
        <taxon>Paracoccaceae</taxon>
        <taxon>Pseudooceanicola</taxon>
    </lineage>
</organism>
<proteinExistence type="predicted"/>
<dbReference type="CDD" id="cd03454">
    <property type="entry name" value="YdeM"/>
    <property type="match status" value="1"/>
</dbReference>
<dbReference type="InterPro" id="IPR052342">
    <property type="entry name" value="MCH/BMMD"/>
</dbReference>
<protein>
    <submittedName>
        <fullName evidence="2">Acyl dehydratase</fullName>
    </submittedName>
</protein>
<dbReference type="STRING" id="1461694.ATO9_01790"/>
<gene>
    <name evidence="2" type="ORF">ATO9_01790</name>
</gene>
<dbReference type="Gene3D" id="3.10.129.10">
    <property type="entry name" value="Hotdog Thioesterase"/>
    <property type="match status" value="1"/>
</dbReference>
<dbReference type="PANTHER" id="PTHR43664:SF1">
    <property type="entry name" value="BETA-METHYLMALYL-COA DEHYDRATASE"/>
    <property type="match status" value="1"/>
</dbReference>
<keyword evidence="3" id="KW-1185">Reference proteome</keyword>
<evidence type="ECO:0000259" key="1">
    <source>
        <dbReference type="Pfam" id="PF01575"/>
    </source>
</evidence>
<evidence type="ECO:0000313" key="2">
    <source>
        <dbReference type="EMBL" id="KGM50256.1"/>
    </source>
</evidence>
<sequence length="147" mass="16153">MFFDDLTPGYQFQTEPYRLTEAEIMDYARIYDPQPFHIDPEAAAASIYGGIIASGLQTVAIAFAQTLRANVFNEASMGSPGMDAIRWLKPVRPGDALTVTGTVTSATPSASRPDRGRVVIDYSVENQQGEIVVTYQITHLLKRRPAT</sequence>
<dbReference type="Proteomes" id="UP000030004">
    <property type="component" value="Unassembled WGS sequence"/>
</dbReference>
<dbReference type="InterPro" id="IPR029069">
    <property type="entry name" value="HotDog_dom_sf"/>
</dbReference>
<reference evidence="2 3" key="1">
    <citation type="journal article" date="2015" name="Antonie Van Leeuwenhoek">
        <title>Pseudooceanicola atlanticus gen. nov. sp. nov., isolated from surface seawater of the Atlantic Ocean and reclassification of Oceanicola batsensis, Oceanicola marinus, Oceanicola nitratireducens, Oceanicola nanhaiensis, Oceanicola antarcticus and Oceanicola flagellatus, as Pseudooceanicola batsensis comb. nov., Pseudooceanicola marinus comb. nov., Pseudooceanicola nitratireducens comb. nov., Pseudooceanicola nanhaiensis comb. nov., Pseudooceanicola antarcticus comb. nov., and Pseudooceanicola flagellatus comb. nov.</title>
        <authorList>
            <person name="Lai Q."/>
            <person name="Li G."/>
            <person name="Liu X."/>
            <person name="Du Y."/>
            <person name="Sun F."/>
            <person name="Shao Z."/>
        </authorList>
    </citation>
    <scope>NUCLEOTIDE SEQUENCE [LARGE SCALE GENOMIC DNA]</scope>
    <source>
        <strain evidence="2 3">22II-s11g</strain>
    </source>
</reference>
<dbReference type="eggNOG" id="COG2030">
    <property type="taxonomic scope" value="Bacteria"/>
</dbReference>
<accession>A0A0A0EH06</accession>
<dbReference type="SUPFAM" id="SSF54637">
    <property type="entry name" value="Thioesterase/thiol ester dehydrase-isomerase"/>
    <property type="match status" value="1"/>
</dbReference>
<dbReference type="Pfam" id="PF01575">
    <property type="entry name" value="MaoC_dehydratas"/>
    <property type="match status" value="1"/>
</dbReference>
<evidence type="ECO:0000313" key="3">
    <source>
        <dbReference type="Proteomes" id="UP000030004"/>
    </source>
</evidence>
<dbReference type="PANTHER" id="PTHR43664">
    <property type="entry name" value="MONOAMINE OXIDASE-RELATED"/>
    <property type="match status" value="1"/>
</dbReference>